<keyword evidence="3" id="KW-0378">Hydrolase</keyword>
<comment type="caution">
    <text evidence="3">The sequence shown here is derived from an EMBL/GenBank/DDBJ whole genome shotgun (WGS) entry which is preliminary data.</text>
</comment>
<feature type="chain" id="PRO_5046991352" evidence="1">
    <location>
        <begin position="24"/>
        <end position="333"/>
    </location>
</feature>
<dbReference type="Gene3D" id="3.40.50.1820">
    <property type="entry name" value="alpha/beta hydrolase"/>
    <property type="match status" value="1"/>
</dbReference>
<feature type="domain" description="AB hydrolase-1" evidence="2">
    <location>
        <begin position="67"/>
        <end position="309"/>
    </location>
</feature>
<proteinExistence type="predicted"/>
<dbReference type="SUPFAM" id="SSF53474">
    <property type="entry name" value="alpha/beta-Hydrolases"/>
    <property type="match status" value="1"/>
</dbReference>
<dbReference type="RefSeq" id="WP_250428620.1">
    <property type="nucleotide sequence ID" value="NZ_JALPRR010000001.1"/>
</dbReference>
<gene>
    <name evidence="3" type="ORF">ACFSKP_11295</name>
</gene>
<protein>
    <submittedName>
        <fullName evidence="3">Alpha/beta fold hydrolase</fullName>
    </submittedName>
</protein>
<evidence type="ECO:0000256" key="1">
    <source>
        <dbReference type="SAM" id="SignalP"/>
    </source>
</evidence>
<feature type="signal peptide" evidence="1">
    <location>
        <begin position="1"/>
        <end position="23"/>
    </location>
</feature>
<organism evidence="3 4">
    <name type="scientific">Pontibacter ruber</name>
    <dbReference type="NCBI Taxonomy" id="1343895"/>
    <lineage>
        <taxon>Bacteria</taxon>
        <taxon>Pseudomonadati</taxon>
        <taxon>Bacteroidota</taxon>
        <taxon>Cytophagia</taxon>
        <taxon>Cytophagales</taxon>
        <taxon>Hymenobacteraceae</taxon>
        <taxon>Pontibacter</taxon>
    </lineage>
</organism>
<dbReference type="PRINTS" id="PR00412">
    <property type="entry name" value="EPOXHYDRLASE"/>
</dbReference>
<evidence type="ECO:0000313" key="4">
    <source>
        <dbReference type="Proteomes" id="UP001597374"/>
    </source>
</evidence>
<reference evidence="4" key="1">
    <citation type="journal article" date="2019" name="Int. J. Syst. Evol. Microbiol.">
        <title>The Global Catalogue of Microorganisms (GCM) 10K type strain sequencing project: providing services to taxonomists for standard genome sequencing and annotation.</title>
        <authorList>
            <consortium name="The Broad Institute Genomics Platform"/>
            <consortium name="The Broad Institute Genome Sequencing Center for Infectious Disease"/>
            <person name="Wu L."/>
            <person name="Ma J."/>
        </authorList>
    </citation>
    <scope>NUCLEOTIDE SEQUENCE [LARGE SCALE GENOMIC DNA]</scope>
    <source>
        <strain evidence="4">CGMCC 4.1782</strain>
    </source>
</reference>
<dbReference type="InterPro" id="IPR029058">
    <property type="entry name" value="AB_hydrolase_fold"/>
</dbReference>
<sequence length="333" mass="36340">MRASLRNNLLLAFLCLLCLNAQCQTAKKAPAADPVFEGLKYKYTTKKVMLADGTSITYVDEGKGPETIIFIHGLGSYLPAWDKNIEDLSKSYRCIALDLPGYGKSAKEGVQPGMDAYATAVLALMDKLKLKQAILAGHSMGAQIALTAAMKEPQRVKKLILAAPAGFETFTEQQKQLFKATVTPESVQKTTPEQVAANIKINFYQMPADAQFMIADRLKMAESKQFGAYSAAVAGSVAAMVDEPVYEQLPQVQAPTLIVFGEHDALIPNRYLNPGLTTQAVAESGRDRIPNSQLVMVPAAGHFVQYEQPETFNKEVLSFLKQQQQSGNSNKSK</sequence>
<name>A0ABW5CWV7_9BACT</name>
<keyword evidence="1" id="KW-0732">Signal</keyword>
<evidence type="ECO:0000313" key="3">
    <source>
        <dbReference type="EMBL" id="MFD2246842.1"/>
    </source>
</evidence>
<dbReference type="EMBL" id="JBHUIM010000001">
    <property type="protein sequence ID" value="MFD2246842.1"/>
    <property type="molecule type" value="Genomic_DNA"/>
</dbReference>
<dbReference type="PANTHER" id="PTHR46438">
    <property type="entry name" value="ALPHA/BETA-HYDROLASES SUPERFAMILY PROTEIN"/>
    <property type="match status" value="1"/>
</dbReference>
<dbReference type="InterPro" id="IPR000639">
    <property type="entry name" value="Epox_hydrolase-like"/>
</dbReference>
<dbReference type="InterPro" id="IPR000073">
    <property type="entry name" value="AB_hydrolase_1"/>
</dbReference>
<dbReference type="GO" id="GO:0016787">
    <property type="term" value="F:hydrolase activity"/>
    <property type="evidence" value="ECO:0007669"/>
    <property type="project" value="UniProtKB-KW"/>
</dbReference>
<dbReference type="Proteomes" id="UP001597374">
    <property type="component" value="Unassembled WGS sequence"/>
</dbReference>
<accession>A0ABW5CWV7</accession>
<evidence type="ECO:0000259" key="2">
    <source>
        <dbReference type="Pfam" id="PF00561"/>
    </source>
</evidence>
<dbReference type="PRINTS" id="PR00111">
    <property type="entry name" value="ABHYDROLASE"/>
</dbReference>
<dbReference type="Pfam" id="PF00561">
    <property type="entry name" value="Abhydrolase_1"/>
    <property type="match status" value="1"/>
</dbReference>
<keyword evidence="4" id="KW-1185">Reference proteome</keyword>
<dbReference type="PANTHER" id="PTHR46438:SF11">
    <property type="entry name" value="LIPASE-RELATED"/>
    <property type="match status" value="1"/>
</dbReference>